<reference evidence="2 3" key="1">
    <citation type="journal article" date="2018" name="Plant J.">
        <title>Genome sequences of Chlorella sorokiniana UTEX 1602 and Micractinium conductrix SAG 241.80: implications to maltose excretion by a green alga.</title>
        <authorList>
            <person name="Arriola M.B."/>
            <person name="Velmurugan N."/>
            <person name="Zhang Y."/>
            <person name="Plunkett M.H."/>
            <person name="Hondzo H."/>
            <person name="Barney B.M."/>
        </authorList>
    </citation>
    <scope>NUCLEOTIDE SEQUENCE [LARGE SCALE GENOMIC DNA]</scope>
    <source>
        <strain evidence="3">UTEX 1602</strain>
    </source>
</reference>
<name>A0A2P6TD82_CHLSO</name>
<keyword evidence="3" id="KW-1185">Reference proteome</keyword>
<feature type="compositionally biased region" description="Polar residues" evidence="1">
    <location>
        <begin position="243"/>
        <end position="257"/>
    </location>
</feature>
<feature type="region of interest" description="Disordered" evidence="1">
    <location>
        <begin position="216"/>
        <end position="257"/>
    </location>
</feature>
<evidence type="ECO:0000313" key="2">
    <source>
        <dbReference type="EMBL" id="PRW20595.1"/>
    </source>
</evidence>
<dbReference type="AlphaFoldDB" id="A0A2P6TD82"/>
<feature type="compositionally biased region" description="Pro residues" evidence="1">
    <location>
        <begin position="86"/>
        <end position="97"/>
    </location>
</feature>
<dbReference type="EMBL" id="LHPG02000023">
    <property type="protein sequence ID" value="PRW20595.1"/>
    <property type="molecule type" value="Genomic_DNA"/>
</dbReference>
<sequence length="411" mass="41108">MSGPTPPSPGPGAPGRQRSGLRALSGSLSLSAAASAWAEAAPALRSELSQHPRQHQPAPLAPFAMRPLDPAASLEMFKRMRSGPPAERPSPAKPSAPPLRLGDSARHTETEDGTPTSQRSLLESADEGWGSHSPAPAPPPPAVADQPAALPAVDAGPGSSSSGRQPTPFAAASQRQLSAPSSGLVSPPSGRGSEALPPGLRAELLAQLSAMHAAAAPAQPASELPAAQQQEQQLGLGGGADTPCSNASWPSVLSGTASALPQTEAELQGLDAAEVERLAAEAADLQARAATALRLAQRRLQAAGPAAGGRAGTAAAAATAVLPPLPPSLPPAAQRLLQLCILLLAVGEALLLWAAQAVQAGSGGLLRVPRSLALAPLAPARAALPALLLTADACLVLLAVLRGQRWAVAGL</sequence>
<feature type="compositionally biased region" description="Polar residues" evidence="1">
    <location>
        <begin position="173"/>
        <end position="184"/>
    </location>
</feature>
<feature type="compositionally biased region" description="Pro residues" evidence="1">
    <location>
        <begin position="1"/>
        <end position="12"/>
    </location>
</feature>
<gene>
    <name evidence="2" type="ORF">C2E21_8975</name>
</gene>
<feature type="compositionally biased region" description="Low complexity" evidence="1">
    <location>
        <begin position="20"/>
        <end position="47"/>
    </location>
</feature>
<feature type="compositionally biased region" description="Low complexity" evidence="1">
    <location>
        <begin position="143"/>
        <end position="155"/>
    </location>
</feature>
<dbReference type="Proteomes" id="UP000239899">
    <property type="component" value="Unassembled WGS sequence"/>
</dbReference>
<protein>
    <submittedName>
        <fullName evidence="2">Uncharacterized protein</fullName>
    </submittedName>
</protein>
<proteinExistence type="predicted"/>
<organism evidence="2 3">
    <name type="scientific">Chlorella sorokiniana</name>
    <name type="common">Freshwater green alga</name>
    <dbReference type="NCBI Taxonomy" id="3076"/>
    <lineage>
        <taxon>Eukaryota</taxon>
        <taxon>Viridiplantae</taxon>
        <taxon>Chlorophyta</taxon>
        <taxon>core chlorophytes</taxon>
        <taxon>Trebouxiophyceae</taxon>
        <taxon>Chlorellales</taxon>
        <taxon>Chlorellaceae</taxon>
        <taxon>Chlorella clade</taxon>
        <taxon>Chlorella</taxon>
    </lineage>
</organism>
<comment type="caution">
    <text evidence="2">The sequence shown here is derived from an EMBL/GenBank/DDBJ whole genome shotgun (WGS) entry which is preliminary data.</text>
</comment>
<feature type="compositionally biased region" description="Low complexity" evidence="1">
    <location>
        <begin position="216"/>
        <end position="234"/>
    </location>
</feature>
<evidence type="ECO:0000313" key="3">
    <source>
        <dbReference type="Proteomes" id="UP000239899"/>
    </source>
</evidence>
<feature type="region of interest" description="Disordered" evidence="1">
    <location>
        <begin position="1"/>
        <end position="197"/>
    </location>
</feature>
<accession>A0A2P6TD82</accession>
<evidence type="ECO:0000256" key="1">
    <source>
        <dbReference type="SAM" id="MobiDB-lite"/>
    </source>
</evidence>